<sequence>MGKFCSNCNCGSDNGGATAECHFVKDQICVGWSVPQGISQDIYNTSGLDIVASGYLAYDEGASDFVTFSFYNGGDLVSGPLTVYEGSSIAFTSINFTRIEVTVPTGAEGDLSSGQICITPRYQIDCDL</sequence>
<comment type="caution">
    <text evidence="1">The sequence shown here is derived from an EMBL/GenBank/DDBJ whole genome shotgun (WGS) entry which is preliminary data.</text>
</comment>
<evidence type="ECO:0000313" key="2">
    <source>
        <dbReference type="Proteomes" id="UP001277972"/>
    </source>
</evidence>
<dbReference type="EMBL" id="JAWZSR010000007">
    <property type="protein sequence ID" value="MDX8046784.1"/>
    <property type="molecule type" value="Genomic_DNA"/>
</dbReference>
<accession>A0ACC6M764</accession>
<evidence type="ECO:0000313" key="1">
    <source>
        <dbReference type="EMBL" id="MDX8046784.1"/>
    </source>
</evidence>
<dbReference type="Proteomes" id="UP001277972">
    <property type="component" value="Unassembled WGS sequence"/>
</dbReference>
<name>A0ACC6M764_9BACI</name>
<reference evidence="1" key="1">
    <citation type="submission" date="2023-11" db="EMBL/GenBank/DDBJ databases">
        <title>Gracilibacillus pellucida a moderately halophilic bacterium isolated from saline soil in Xinjiang province.</title>
        <authorList>
            <person name="Zhang Z."/>
            <person name="Tan F."/>
            <person name="Wang Y."/>
            <person name="Xia M."/>
        </authorList>
    </citation>
    <scope>NUCLEOTIDE SEQUENCE</scope>
    <source>
        <strain evidence="1">S3-1-1</strain>
    </source>
</reference>
<protein>
    <submittedName>
        <fullName evidence="1">S-Ena type endospore appendage</fullName>
    </submittedName>
</protein>
<gene>
    <name evidence="1" type="ORF">SH601_12400</name>
</gene>
<proteinExistence type="predicted"/>
<keyword evidence="2" id="KW-1185">Reference proteome</keyword>
<organism evidence="1 2">
    <name type="scientific">Gracilibacillus pellucidus</name>
    <dbReference type="NCBI Taxonomy" id="3095368"/>
    <lineage>
        <taxon>Bacteria</taxon>
        <taxon>Bacillati</taxon>
        <taxon>Bacillota</taxon>
        <taxon>Bacilli</taxon>
        <taxon>Bacillales</taxon>
        <taxon>Bacillaceae</taxon>
        <taxon>Gracilibacillus</taxon>
    </lineage>
</organism>